<keyword evidence="2" id="KW-1185">Reference proteome</keyword>
<accession>A0ACB6FE57</accession>
<proteinExistence type="predicted"/>
<gene>
    <name evidence="1" type="ORF">AG0111_0g9159</name>
</gene>
<comment type="caution">
    <text evidence="1">The sequence shown here is derived from an EMBL/GenBank/DDBJ whole genome shotgun (WGS) entry which is preliminary data.</text>
</comment>
<dbReference type="EMBL" id="PDWZ02000009">
    <property type="protein sequence ID" value="KAB2102771.1"/>
    <property type="molecule type" value="Genomic_DNA"/>
</dbReference>
<protein>
    <submittedName>
        <fullName evidence="1">Uncharacterized protein</fullName>
    </submittedName>
</protein>
<name>A0ACB6FE57_9PLEO</name>
<evidence type="ECO:0000313" key="1">
    <source>
        <dbReference type="EMBL" id="KAB2102771.1"/>
    </source>
</evidence>
<dbReference type="Proteomes" id="UP000293547">
    <property type="component" value="Unassembled WGS sequence"/>
</dbReference>
<organism evidence="1 2">
    <name type="scientific">Alternaria gaisen</name>
    <dbReference type="NCBI Taxonomy" id="167740"/>
    <lineage>
        <taxon>Eukaryota</taxon>
        <taxon>Fungi</taxon>
        <taxon>Dikarya</taxon>
        <taxon>Ascomycota</taxon>
        <taxon>Pezizomycotina</taxon>
        <taxon>Dothideomycetes</taxon>
        <taxon>Pleosporomycetidae</taxon>
        <taxon>Pleosporales</taxon>
        <taxon>Pleosporineae</taxon>
        <taxon>Pleosporaceae</taxon>
        <taxon>Alternaria</taxon>
        <taxon>Alternaria sect. Alternaria</taxon>
    </lineage>
</organism>
<reference evidence="1 2" key="1">
    <citation type="journal article" date="2019" name="bioRxiv">
        <title>Genomics, evolutionary history and diagnostics of the Alternaria alternata species group including apple and Asian pear pathotypes.</title>
        <authorList>
            <person name="Armitage A.D."/>
            <person name="Cockerton H.M."/>
            <person name="Sreenivasaprasad S."/>
            <person name="Woodhall J.W."/>
            <person name="Lane C.R."/>
            <person name="Harrison R.J."/>
            <person name="Clarkson J.P."/>
        </authorList>
    </citation>
    <scope>NUCLEOTIDE SEQUENCE [LARGE SCALE GENOMIC DNA]</scope>
    <source>
        <strain evidence="1 2">FERA 650</strain>
    </source>
</reference>
<evidence type="ECO:0000313" key="2">
    <source>
        <dbReference type="Proteomes" id="UP000293547"/>
    </source>
</evidence>
<sequence>MCRIEERVEYSPDGRPLTSSRTRLCEKARDRKPCRDAVVIPYRYNPKRGSPGRDDTPSPINPPTPTGSGTYLVQTRRPSGSGSRPSTRDGQRPISTEIIIGFGSKKDKTKKYPSISVSSKPFDRSSFGSRGSHEAVIEPVGSDASYPLRTGFPEAPLPPTATFDNPNNYLATPTMSYGYRPSHVPSASSSQTPSLYADDDPPTRLRTSRYPATVIHNPPPATPSSPSQRPTGMSSGSYRTSNVAPRDSYQNPLDNDVFADNSSYSGSSIPEVNRRSKNGDERQRQPKSSRRQEESERQAAEEAAKAERENERHVRFELGRADSRAKERAEKHLAEKEKDRAVAREESRRLKDEERRLKEEERLRQEQKDLEKAARDRKKERSKPPTTDYSSKRPSAGRRMSSTMTPAQLADQQRLIEFEKAQMRSERQIAEARERDEQLAANLKSQQEKPGYWDPRGGDRSLSNRRESMTRHDSVTSRPAELGRTPSKHRTSISQPNPPALDTQVAAETYRPSSSRKRAPPPLSFPKNFNQEYATRPSSSRRPSFSGQENPFAASSSMMSPSVTSQDPWDLRNVESALPAPRLQNDSRYGTTQTQSYVDPFATDSDSPSGDYIQPAYASRTGLSRKGSKRKH</sequence>